<reference evidence="1 2" key="1">
    <citation type="journal article" date="2020" name="Microb. Genom.">
        <title>Genetic diversity of clinical and environmental Mucorales isolates obtained from an investigation of mucormycosis cases among solid organ transplant recipients.</title>
        <authorList>
            <person name="Nguyen M.H."/>
            <person name="Kaul D."/>
            <person name="Muto C."/>
            <person name="Cheng S.J."/>
            <person name="Richter R.A."/>
            <person name="Bruno V.M."/>
            <person name="Liu G."/>
            <person name="Beyhan S."/>
            <person name="Sundermann A.J."/>
            <person name="Mounaud S."/>
            <person name="Pasculle A.W."/>
            <person name="Nierman W.C."/>
            <person name="Driscoll E."/>
            <person name="Cumbie R."/>
            <person name="Clancy C.J."/>
            <person name="Dupont C.L."/>
        </authorList>
    </citation>
    <scope>NUCLEOTIDE SEQUENCE [LARGE SCALE GENOMIC DNA]</scope>
    <source>
        <strain evidence="1 2">GL24</strain>
    </source>
</reference>
<keyword evidence="2" id="KW-1185">Reference proteome</keyword>
<evidence type="ECO:0000313" key="2">
    <source>
        <dbReference type="Proteomes" id="UP000740926"/>
    </source>
</evidence>
<proteinExistence type="predicted"/>
<sequence>MAGAARRGWSFPHRLVEQADHRHPGDAAGAGRHIAAGRHTGRVPARALCRHARSCGHGGTAVESHVRHCRPAAQLRRPVVADAGPALPGAR</sequence>
<dbReference type="EMBL" id="JAANIU010009085">
    <property type="protein sequence ID" value="KAG1533756.1"/>
    <property type="molecule type" value="Genomic_DNA"/>
</dbReference>
<dbReference type="Proteomes" id="UP000740926">
    <property type="component" value="Unassembled WGS sequence"/>
</dbReference>
<gene>
    <name evidence="1" type="ORF">G6F50_015761</name>
</gene>
<dbReference type="AlphaFoldDB" id="A0A9P7C3Q7"/>
<name>A0A9P7C3Q7_9FUNG</name>
<comment type="caution">
    <text evidence="1">The sequence shown here is derived from an EMBL/GenBank/DDBJ whole genome shotgun (WGS) entry which is preliminary data.</text>
</comment>
<accession>A0A9P7C3Q7</accession>
<evidence type="ECO:0000313" key="1">
    <source>
        <dbReference type="EMBL" id="KAG1533756.1"/>
    </source>
</evidence>
<protein>
    <submittedName>
        <fullName evidence="1">Uncharacterized protein</fullName>
    </submittedName>
</protein>
<organism evidence="1 2">
    <name type="scientific">Rhizopus delemar</name>
    <dbReference type="NCBI Taxonomy" id="936053"/>
    <lineage>
        <taxon>Eukaryota</taxon>
        <taxon>Fungi</taxon>
        <taxon>Fungi incertae sedis</taxon>
        <taxon>Mucoromycota</taxon>
        <taxon>Mucoromycotina</taxon>
        <taxon>Mucoromycetes</taxon>
        <taxon>Mucorales</taxon>
        <taxon>Mucorineae</taxon>
        <taxon>Rhizopodaceae</taxon>
        <taxon>Rhizopus</taxon>
    </lineage>
</organism>